<gene>
    <name evidence="8" type="ORF">SAMN04488029_3183</name>
</gene>
<proteinExistence type="inferred from homology"/>
<keyword evidence="3 5" id="KW-0238">DNA-binding</keyword>
<dbReference type="GO" id="GO:0015074">
    <property type="term" value="P:DNA integration"/>
    <property type="evidence" value="ECO:0007669"/>
    <property type="project" value="UniProtKB-KW"/>
</dbReference>
<dbReference type="EMBL" id="FWYF01000003">
    <property type="protein sequence ID" value="SMD36999.1"/>
    <property type="molecule type" value="Genomic_DNA"/>
</dbReference>
<dbReference type="InterPro" id="IPR002104">
    <property type="entry name" value="Integrase_catalytic"/>
</dbReference>
<accession>A0A1W2GK14</accession>
<sequence length="383" mass="44697">MVQHNSNKSITLKHLAIGGKRYIGIKFYPDKVLQALVKDLSQIGWSNKFQMTVLPNNKENLHLICEKFKGVAWINTQHFFINRPVNHGNEKLSVDAYRKRPPKNGWRYCPEEYYQKLEIRKYSIHTARSYIGMFEKYINHFSKSQDLMSLDELDIKKYIQHLVQQSKSDSYINQALNAIKFYYEVVKGMPNRFYDVERPIKSETLPKILSQQQVLNIIENTTNLKHRCIVSLLYSSGIRRGELVALKLGDIISDRMLIRVNRGKGRKDRYTLLSETILNDLRIYFRQYRPQKYLFECKPGIQYSASSVGKVVAKAAEKARILERVTPHMLRHSFATHLLENGTDLRQIQTLLGHNSLKTTELYTHVAIKGMNTIKNPLDLKKH</sequence>
<evidence type="ECO:0000259" key="7">
    <source>
        <dbReference type="PROSITE" id="PS51900"/>
    </source>
</evidence>
<dbReference type="Proteomes" id="UP000192472">
    <property type="component" value="Unassembled WGS sequence"/>
</dbReference>
<feature type="domain" description="Tyr recombinase" evidence="6">
    <location>
        <begin position="204"/>
        <end position="376"/>
    </location>
</feature>
<evidence type="ECO:0000256" key="1">
    <source>
        <dbReference type="ARBA" id="ARBA00008857"/>
    </source>
</evidence>
<dbReference type="PANTHER" id="PTHR30349:SF41">
    <property type="entry name" value="INTEGRASE_RECOMBINASE PROTEIN MJ0367-RELATED"/>
    <property type="match status" value="1"/>
</dbReference>
<dbReference type="InterPro" id="IPR050090">
    <property type="entry name" value="Tyrosine_recombinase_XerCD"/>
</dbReference>
<dbReference type="PANTHER" id="PTHR30349">
    <property type="entry name" value="PHAGE INTEGRASE-RELATED"/>
    <property type="match status" value="1"/>
</dbReference>
<dbReference type="InterPro" id="IPR010998">
    <property type="entry name" value="Integrase_recombinase_N"/>
</dbReference>
<dbReference type="PROSITE" id="PS51900">
    <property type="entry name" value="CB"/>
    <property type="match status" value="1"/>
</dbReference>
<dbReference type="GO" id="GO:0003677">
    <property type="term" value="F:DNA binding"/>
    <property type="evidence" value="ECO:0007669"/>
    <property type="project" value="UniProtKB-UniRule"/>
</dbReference>
<keyword evidence="2" id="KW-0229">DNA integration</keyword>
<evidence type="ECO:0000256" key="5">
    <source>
        <dbReference type="PROSITE-ProRule" id="PRU01248"/>
    </source>
</evidence>
<feature type="domain" description="Core-binding (CB)" evidence="7">
    <location>
        <begin position="104"/>
        <end position="187"/>
    </location>
</feature>
<name>A0A1W2GK14_REIFA</name>
<comment type="similarity">
    <text evidence="1">Belongs to the 'phage' integrase family.</text>
</comment>
<organism evidence="8 9">
    <name type="scientific">Reichenbachiella faecimaris</name>
    <dbReference type="NCBI Taxonomy" id="692418"/>
    <lineage>
        <taxon>Bacteria</taxon>
        <taxon>Pseudomonadati</taxon>
        <taxon>Bacteroidota</taxon>
        <taxon>Cytophagia</taxon>
        <taxon>Cytophagales</taxon>
        <taxon>Reichenbachiellaceae</taxon>
        <taxon>Reichenbachiella</taxon>
    </lineage>
</organism>
<evidence type="ECO:0000313" key="8">
    <source>
        <dbReference type="EMBL" id="SMD36999.1"/>
    </source>
</evidence>
<evidence type="ECO:0000313" key="9">
    <source>
        <dbReference type="Proteomes" id="UP000192472"/>
    </source>
</evidence>
<keyword evidence="9" id="KW-1185">Reference proteome</keyword>
<dbReference type="RefSeq" id="WP_084373816.1">
    <property type="nucleotide sequence ID" value="NZ_FWYF01000003.1"/>
</dbReference>
<reference evidence="8 9" key="1">
    <citation type="submission" date="2017-04" db="EMBL/GenBank/DDBJ databases">
        <authorList>
            <person name="Afonso C.L."/>
            <person name="Miller P.J."/>
            <person name="Scott M.A."/>
            <person name="Spackman E."/>
            <person name="Goraichik I."/>
            <person name="Dimitrov K.M."/>
            <person name="Suarez D.L."/>
            <person name="Swayne D.E."/>
        </authorList>
    </citation>
    <scope>NUCLEOTIDE SEQUENCE [LARGE SCALE GENOMIC DNA]</scope>
    <source>
        <strain evidence="8 9">DSM 26133</strain>
    </source>
</reference>
<dbReference type="SUPFAM" id="SSF56349">
    <property type="entry name" value="DNA breaking-rejoining enzymes"/>
    <property type="match status" value="1"/>
</dbReference>
<protein>
    <submittedName>
        <fullName evidence="8">Site-specific recombinase XerD</fullName>
    </submittedName>
</protein>
<dbReference type="OrthoDB" id="9801717at2"/>
<keyword evidence="4" id="KW-0233">DNA recombination</keyword>
<dbReference type="Pfam" id="PF00589">
    <property type="entry name" value="Phage_integrase"/>
    <property type="match status" value="1"/>
</dbReference>
<evidence type="ECO:0000256" key="4">
    <source>
        <dbReference type="ARBA" id="ARBA00023172"/>
    </source>
</evidence>
<dbReference type="PROSITE" id="PS51898">
    <property type="entry name" value="TYR_RECOMBINASE"/>
    <property type="match status" value="1"/>
</dbReference>
<evidence type="ECO:0000259" key="6">
    <source>
        <dbReference type="PROSITE" id="PS51898"/>
    </source>
</evidence>
<dbReference type="GO" id="GO:0006310">
    <property type="term" value="P:DNA recombination"/>
    <property type="evidence" value="ECO:0007669"/>
    <property type="project" value="UniProtKB-KW"/>
</dbReference>
<dbReference type="InterPro" id="IPR044068">
    <property type="entry name" value="CB"/>
</dbReference>
<dbReference type="Gene3D" id="1.10.443.10">
    <property type="entry name" value="Intergrase catalytic core"/>
    <property type="match status" value="1"/>
</dbReference>
<dbReference type="InterPro" id="IPR011010">
    <property type="entry name" value="DNA_brk_join_enz"/>
</dbReference>
<evidence type="ECO:0000256" key="3">
    <source>
        <dbReference type="ARBA" id="ARBA00023125"/>
    </source>
</evidence>
<dbReference type="InterPro" id="IPR004107">
    <property type="entry name" value="Integrase_SAM-like_N"/>
</dbReference>
<evidence type="ECO:0000256" key="2">
    <source>
        <dbReference type="ARBA" id="ARBA00022908"/>
    </source>
</evidence>
<dbReference type="STRING" id="692418.SAMN04488029_3183"/>
<dbReference type="AlphaFoldDB" id="A0A1W2GK14"/>
<dbReference type="InterPro" id="IPR013762">
    <property type="entry name" value="Integrase-like_cat_sf"/>
</dbReference>
<dbReference type="Gene3D" id="1.10.150.130">
    <property type="match status" value="1"/>
</dbReference>
<dbReference type="Pfam" id="PF13495">
    <property type="entry name" value="Phage_int_SAM_4"/>
    <property type="match status" value="1"/>
</dbReference>